<evidence type="ECO:0000313" key="2">
    <source>
        <dbReference type="EMBL" id="TDO52623.1"/>
    </source>
</evidence>
<evidence type="ECO:0000256" key="1">
    <source>
        <dbReference type="SAM" id="MobiDB-lite"/>
    </source>
</evidence>
<protein>
    <submittedName>
        <fullName evidence="2">Uncharacterized protein</fullName>
    </submittedName>
</protein>
<organism evidence="2 3">
    <name type="scientific">Kribbella caucasensis</name>
    <dbReference type="NCBI Taxonomy" id="2512215"/>
    <lineage>
        <taxon>Bacteria</taxon>
        <taxon>Bacillati</taxon>
        <taxon>Actinomycetota</taxon>
        <taxon>Actinomycetes</taxon>
        <taxon>Propionibacteriales</taxon>
        <taxon>Kribbellaceae</taxon>
        <taxon>Kribbella</taxon>
    </lineage>
</organism>
<feature type="region of interest" description="Disordered" evidence="1">
    <location>
        <begin position="1"/>
        <end position="25"/>
    </location>
</feature>
<reference evidence="2 3" key="1">
    <citation type="submission" date="2019-03" db="EMBL/GenBank/DDBJ databases">
        <title>Genomic Encyclopedia of Type Strains, Phase III (KMG-III): the genomes of soil and plant-associated and newly described type strains.</title>
        <authorList>
            <person name="Whitman W."/>
        </authorList>
    </citation>
    <scope>NUCLEOTIDE SEQUENCE [LARGE SCALE GENOMIC DNA]</scope>
    <source>
        <strain evidence="2 3">VKM Ac-2527</strain>
    </source>
</reference>
<gene>
    <name evidence="2" type="ORF">EV643_102462</name>
</gene>
<evidence type="ECO:0000313" key="3">
    <source>
        <dbReference type="Proteomes" id="UP000295388"/>
    </source>
</evidence>
<dbReference type="Proteomes" id="UP000295388">
    <property type="component" value="Unassembled WGS sequence"/>
</dbReference>
<proteinExistence type="predicted"/>
<comment type="caution">
    <text evidence="2">The sequence shown here is derived from an EMBL/GenBank/DDBJ whole genome shotgun (WGS) entry which is preliminary data.</text>
</comment>
<name>A0A4R6KMG7_9ACTN</name>
<sequence>MKVRMLEQVTGTRNGVAWPAPGGVVDLPDGEARKLLEQGRAEPVDTAKKRGRD</sequence>
<dbReference type="AlphaFoldDB" id="A0A4R6KMG7"/>
<accession>A0A4R6KMG7</accession>
<dbReference type="EMBL" id="SNWQ01000002">
    <property type="protein sequence ID" value="TDO52623.1"/>
    <property type="molecule type" value="Genomic_DNA"/>
</dbReference>
<keyword evidence="3" id="KW-1185">Reference proteome</keyword>